<dbReference type="Pfam" id="PF01476">
    <property type="entry name" value="LysM"/>
    <property type="match status" value="1"/>
</dbReference>
<evidence type="ECO:0000313" key="4">
    <source>
        <dbReference type="EMBL" id="GGH01749.1"/>
    </source>
</evidence>
<evidence type="ECO:0000313" key="5">
    <source>
        <dbReference type="Proteomes" id="UP000596938"/>
    </source>
</evidence>
<dbReference type="Proteomes" id="UP000596938">
    <property type="component" value="Unassembled WGS sequence"/>
</dbReference>
<keyword evidence="5" id="KW-1185">Reference proteome</keyword>
<feature type="transmembrane region" description="Helical" evidence="2">
    <location>
        <begin position="69"/>
        <end position="95"/>
    </location>
</feature>
<name>A0ABQ1XSK3_9MICC</name>
<feature type="region of interest" description="Disordered" evidence="1">
    <location>
        <begin position="221"/>
        <end position="243"/>
    </location>
</feature>
<accession>A0ABQ1XSK3</accession>
<comment type="caution">
    <text evidence="4">The sequence shown here is derived from an EMBL/GenBank/DDBJ whole genome shotgun (WGS) entry which is preliminary data.</text>
</comment>
<feature type="region of interest" description="Disordered" evidence="1">
    <location>
        <begin position="135"/>
        <end position="187"/>
    </location>
</feature>
<keyword evidence="2" id="KW-0812">Transmembrane</keyword>
<keyword evidence="2" id="KW-0472">Membrane</keyword>
<organism evidence="4 5">
    <name type="scientific">Pseudarthrobacter polychromogenes</name>
    <dbReference type="NCBI Taxonomy" id="1676"/>
    <lineage>
        <taxon>Bacteria</taxon>
        <taxon>Bacillati</taxon>
        <taxon>Actinomycetota</taxon>
        <taxon>Actinomycetes</taxon>
        <taxon>Micrococcales</taxon>
        <taxon>Micrococcaceae</taxon>
        <taxon>Pseudarthrobacter</taxon>
    </lineage>
</organism>
<gene>
    <name evidence="4" type="ORF">GCM10011577_26930</name>
</gene>
<dbReference type="InterPro" id="IPR036779">
    <property type="entry name" value="LysM_dom_sf"/>
</dbReference>
<feature type="transmembrane region" description="Helical" evidence="2">
    <location>
        <begin position="27"/>
        <end position="49"/>
    </location>
</feature>
<sequence length="324" mass="33134">MRTKQRQTTSNDVISAKAGAPGQSVDLLTALGVLLLGLLLCFIGSGLLGQLGDASARKQETGVEELLGVGAAAAGAGLVAWWILSLACAAVTAILERKGRPRAAAATRRLSPAFMQRLVLGALSVHLLAGPAAHAAVTGPGPEWAPTQRQSSSAPAVPATEGKGESGTPGAAPTRGHSPRASGEPLTTAPELATVPEHATEPELTTAPEHASVPELAGAMEATPPSTLHPGWQPATPVTDPGMLAAPAHRAAEGGHGPQDEGVTVHAGDTLWDIAARYLGPGVSDLDIALHWPRWYEANRKVIGQDPDVLLPGQILQPPLAGRK</sequence>
<evidence type="ECO:0000256" key="1">
    <source>
        <dbReference type="SAM" id="MobiDB-lite"/>
    </source>
</evidence>
<dbReference type="InterPro" id="IPR018392">
    <property type="entry name" value="LysM"/>
</dbReference>
<protein>
    <recommendedName>
        <fullName evidence="3">LysM domain-containing protein</fullName>
    </recommendedName>
</protein>
<reference evidence="5" key="1">
    <citation type="journal article" date="2019" name="Int. J. Syst. Evol. Microbiol.">
        <title>The Global Catalogue of Microorganisms (GCM) 10K type strain sequencing project: providing services to taxonomists for standard genome sequencing and annotation.</title>
        <authorList>
            <consortium name="The Broad Institute Genomics Platform"/>
            <consortium name="The Broad Institute Genome Sequencing Center for Infectious Disease"/>
            <person name="Wu L."/>
            <person name="Ma J."/>
        </authorList>
    </citation>
    <scope>NUCLEOTIDE SEQUENCE [LARGE SCALE GENOMIC DNA]</scope>
    <source>
        <strain evidence="5">CGMCC 1.1927</strain>
    </source>
</reference>
<evidence type="ECO:0000259" key="3">
    <source>
        <dbReference type="Pfam" id="PF01476"/>
    </source>
</evidence>
<evidence type="ECO:0000256" key="2">
    <source>
        <dbReference type="SAM" id="Phobius"/>
    </source>
</evidence>
<proteinExistence type="predicted"/>
<dbReference type="CDD" id="cd00118">
    <property type="entry name" value="LysM"/>
    <property type="match status" value="1"/>
</dbReference>
<keyword evidence="2" id="KW-1133">Transmembrane helix</keyword>
<dbReference type="Gene3D" id="3.10.350.10">
    <property type="entry name" value="LysM domain"/>
    <property type="match status" value="1"/>
</dbReference>
<dbReference type="RefSeq" id="WP_188811761.1">
    <property type="nucleotide sequence ID" value="NZ_BAAAWV010000001.1"/>
</dbReference>
<dbReference type="EMBL" id="BMKU01000008">
    <property type="protein sequence ID" value="GGH01749.1"/>
    <property type="molecule type" value="Genomic_DNA"/>
</dbReference>
<feature type="domain" description="LysM" evidence="3">
    <location>
        <begin position="264"/>
        <end position="283"/>
    </location>
</feature>